<gene>
    <name evidence="10" type="ORF">SAMN05421720_103203</name>
</gene>
<dbReference type="RefSeq" id="WP_092783807.1">
    <property type="nucleotide sequence ID" value="NZ_FNAP01000003.1"/>
</dbReference>
<evidence type="ECO:0000256" key="3">
    <source>
        <dbReference type="ARBA" id="ARBA00022475"/>
    </source>
</evidence>
<dbReference type="InterPro" id="IPR036737">
    <property type="entry name" value="OmpA-like_sf"/>
</dbReference>
<protein>
    <submittedName>
        <fullName evidence="10">Chemotaxis protein MotB</fullName>
    </submittedName>
</protein>
<dbReference type="AlphaFoldDB" id="A0A1G7A8Z1"/>
<dbReference type="InterPro" id="IPR006665">
    <property type="entry name" value="OmpA-like"/>
</dbReference>
<evidence type="ECO:0000256" key="2">
    <source>
        <dbReference type="ARBA" id="ARBA00008914"/>
    </source>
</evidence>
<name>A0A1G7A8Z1_9PROT</name>
<dbReference type="EMBL" id="FNAP01000003">
    <property type="protein sequence ID" value="SDE10525.1"/>
    <property type="molecule type" value="Genomic_DNA"/>
</dbReference>
<dbReference type="InterPro" id="IPR050330">
    <property type="entry name" value="Bact_OuterMem_StrucFunc"/>
</dbReference>
<dbReference type="STRING" id="69960.SAMN05421720_103203"/>
<evidence type="ECO:0000313" key="11">
    <source>
        <dbReference type="Proteomes" id="UP000199412"/>
    </source>
</evidence>
<dbReference type="Pfam" id="PF00691">
    <property type="entry name" value="OmpA"/>
    <property type="match status" value="1"/>
</dbReference>
<keyword evidence="3" id="KW-1003">Cell membrane</keyword>
<evidence type="ECO:0000256" key="5">
    <source>
        <dbReference type="ARBA" id="ARBA00022989"/>
    </source>
</evidence>
<feature type="domain" description="OmpA-like" evidence="9">
    <location>
        <begin position="109"/>
        <end position="231"/>
    </location>
</feature>
<keyword evidence="11" id="KW-1185">Reference proteome</keyword>
<keyword evidence="6 7" id="KW-0472">Membrane</keyword>
<dbReference type="Gene3D" id="3.30.1330.60">
    <property type="entry name" value="OmpA-like domain"/>
    <property type="match status" value="1"/>
</dbReference>
<dbReference type="OrthoDB" id="7348512at2"/>
<organism evidence="10 11">
    <name type="scientific">Rhodospira trueperi</name>
    <dbReference type="NCBI Taxonomy" id="69960"/>
    <lineage>
        <taxon>Bacteria</taxon>
        <taxon>Pseudomonadati</taxon>
        <taxon>Pseudomonadota</taxon>
        <taxon>Alphaproteobacteria</taxon>
        <taxon>Rhodospirillales</taxon>
        <taxon>Rhodospirillaceae</taxon>
        <taxon>Rhodospira</taxon>
    </lineage>
</organism>
<dbReference type="PROSITE" id="PS51123">
    <property type="entry name" value="OMPA_2"/>
    <property type="match status" value="1"/>
</dbReference>
<keyword evidence="5 8" id="KW-1133">Transmembrane helix</keyword>
<evidence type="ECO:0000259" key="9">
    <source>
        <dbReference type="PROSITE" id="PS51123"/>
    </source>
</evidence>
<dbReference type="GO" id="GO:0005886">
    <property type="term" value="C:plasma membrane"/>
    <property type="evidence" value="ECO:0007669"/>
    <property type="project" value="UniProtKB-SubCell"/>
</dbReference>
<comment type="similarity">
    <text evidence="2">Belongs to the MotB family.</text>
</comment>
<keyword evidence="4 8" id="KW-0812">Transmembrane</keyword>
<proteinExistence type="inferred from homology"/>
<dbReference type="InterPro" id="IPR025713">
    <property type="entry name" value="MotB-like_N_dom"/>
</dbReference>
<evidence type="ECO:0000256" key="8">
    <source>
        <dbReference type="SAM" id="Phobius"/>
    </source>
</evidence>
<evidence type="ECO:0000256" key="6">
    <source>
        <dbReference type="ARBA" id="ARBA00023136"/>
    </source>
</evidence>
<dbReference type="CDD" id="cd07185">
    <property type="entry name" value="OmpA_C-like"/>
    <property type="match status" value="1"/>
</dbReference>
<reference evidence="10 11" key="1">
    <citation type="submission" date="2016-10" db="EMBL/GenBank/DDBJ databases">
        <authorList>
            <person name="de Groot N.N."/>
        </authorList>
    </citation>
    <scope>NUCLEOTIDE SEQUENCE [LARGE SCALE GENOMIC DNA]</scope>
    <source>
        <strain evidence="10 11">ATCC 700224</strain>
    </source>
</reference>
<dbReference type="PANTHER" id="PTHR30329">
    <property type="entry name" value="STATOR ELEMENT OF FLAGELLAR MOTOR COMPLEX"/>
    <property type="match status" value="1"/>
</dbReference>
<evidence type="ECO:0000256" key="1">
    <source>
        <dbReference type="ARBA" id="ARBA00004162"/>
    </source>
</evidence>
<evidence type="ECO:0000256" key="7">
    <source>
        <dbReference type="PROSITE-ProRule" id="PRU00473"/>
    </source>
</evidence>
<dbReference type="Proteomes" id="UP000199412">
    <property type="component" value="Unassembled WGS sequence"/>
</dbReference>
<sequence length="245" mass="26091">MIGPRRTASSISTAWMVTFSDLVVLMLAFFVLMFSMSSFKAETFQRLSASLTDTFNPRPAPVQASKGSAPGVEGTSRAPGQGLGYLASLLETTFANDDRFSGAFIQLLDERLIVLMPADLLFEDGEADLAVEARPVVGELGTLLANLRNRVAVAGHTDPGPLPDGSPFAGPWDLSLARAASVANALRLAGYMAPLEVWGHADTRFDALAEVPDAERARLARRVDIVILPDRPGPAPWTLGREGAG</sequence>
<dbReference type="SUPFAM" id="SSF103088">
    <property type="entry name" value="OmpA-like"/>
    <property type="match status" value="1"/>
</dbReference>
<evidence type="ECO:0000256" key="4">
    <source>
        <dbReference type="ARBA" id="ARBA00022692"/>
    </source>
</evidence>
<dbReference type="PANTHER" id="PTHR30329:SF21">
    <property type="entry name" value="LIPOPROTEIN YIAD-RELATED"/>
    <property type="match status" value="1"/>
</dbReference>
<evidence type="ECO:0000313" key="10">
    <source>
        <dbReference type="EMBL" id="SDE10525.1"/>
    </source>
</evidence>
<dbReference type="Pfam" id="PF13677">
    <property type="entry name" value="MotB_plug"/>
    <property type="match status" value="1"/>
</dbReference>
<accession>A0A1G7A8Z1</accession>
<comment type="subcellular location">
    <subcellularLocation>
        <location evidence="1">Cell membrane</location>
        <topology evidence="1">Single-pass membrane protein</topology>
    </subcellularLocation>
</comment>
<feature type="transmembrane region" description="Helical" evidence="8">
    <location>
        <begin position="12"/>
        <end position="36"/>
    </location>
</feature>